<keyword evidence="1" id="KW-0175">Coiled coil</keyword>
<reference evidence="2 3" key="1">
    <citation type="submission" date="2024-09" db="EMBL/GenBank/DDBJ databases">
        <authorList>
            <person name="Sun Q."/>
            <person name="Mori K."/>
        </authorList>
    </citation>
    <scope>NUCLEOTIDE SEQUENCE [LARGE SCALE GENOMIC DNA]</scope>
    <source>
        <strain evidence="2 3">JCM 11201</strain>
    </source>
</reference>
<evidence type="ECO:0000313" key="3">
    <source>
        <dbReference type="Proteomes" id="UP001589609"/>
    </source>
</evidence>
<comment type="caution">
    <text evidence="2">The sequence shown here is derived from an EMBL/GenBank/DDBJ whole genome shotgun (WGS) entry which is preliminary data.</text>
</comment>
<evidence type="ECO:0000313" key="2">
    <source>
        <dbReference type="EMBL" id="MFB9761317.1"/>
    </source>
</evidence>
<evidence type="ECO:0000256" key="1">
    <source>
        <dbReference type="SAM" id="Coils"/>
    </source>
</evidence>
<dbReference type="EMBL" id="JBHMAF010000192">
    <property type="protein sequence ID" value="MFB9761317.1"/>
    <property type="molecule type" value="Genomic_DNA"/>
</dbReference>
<accession>A0ABV5WLR1</accession>
<feature type="coiled-coil region" evidence="1">
    <location>
        <begin position="24"/>
        <end position="70"/>
    </location>
</feature>
<proteinExistence type="predicted"/>
<dbReference type="RefSeq" id="WP_379951508.1">
    <property type="nucleotide sequence ID" value="NZ_JAPCYI010000002.1"/>
</dbReference>
<name>A0ABV5WLR1_9BACI</name>
<gene>
    <name evidence="2" type="ORF">ACFFMS_24005</name>
</gene>
<keyword evidence="3" id="KW-1185">Reference proteome</keyword>
<sequence>MKENNMKNLKHEIIKKHERLFVKRLELESEASRLMLEINLLDAQHTLEKVSQLNQQIDDITSEMDYLKQALESFLE</sequence>
<organism evidence="2 3">
    <name type="scientific">Ectobacillus funiculus</name>
    <dbReference type="NCBI Taxonomy" id="137993"/>
    <lineage>
        <taxon>Bacteria</taxon>
        <taxon>Bacillati</taxon>
        <taxon>Bacillota</taxon>
        <taxon>Bacilli</taxon>
        <taxon>Bacillales</taxon>
        <taxon>Bacillaceae</taxon>
        <taxon>Ectobacillus</taxon>
    </lineage>
</organism>
<dbReference type="Proteomes" id="UP001589609">
    <property type="component" value="Unassembled WGS sequence"/>
</dbReference>
<protein>
    <submittedName>
        <fullName evidence="2">Uncharacterized protein</fullName>
    </submittedName>
</protein>